<dbReference type="InterPro" id="IPR001647">
    <property type="entry name" value="HTH_TetR"/>
</dbReference>
<accession>A0A1S1NG54</accession>
<keyword evidence="2 4" id="KW-0238">DNA-binding</keyword>
<evidence type="ECO:0000256" key="1">
    <source>
        <dbReference type="ARBA" id="ARBA00023015"/>
    </source>
</evidence>
<keyword evidence="1" id="KW-0805">Transcription regulation</keyword>
<evidence type="ECO:0000313" key="8">
    <source>
        <dbReference type="Proteomes" id="UP000179734"/>
    </source>
</evidence>
<feature type="domain" description="HTH tetR-type" evidence="5">
    <location>
        <begin position="24"/>
        <end position="85"/>
    </location>
</feature>
<reference evidence="6 8" key="1">
    <citation type="submission" date="2016-10" db="EMBL/GenBank/DDBJ databases">
        <title>Genome sequence of Mycobacterium talmonii.</title>
        <authorList>
            <person name="Greninger A.L."/>
            <person name="Elliott B."/>
            <person name="Vasireddy S."/>
            <person name="Vasireddy R."/>
        </authorList>
    </citation>
    <scope>NUCLEOTIDE SEQUENCE [LARGE SCALE GENOMIC DNA]</scope>
    <source>
        <strain evidence="6">MO-5499</strain>
        <strain evidence="8">NE-TNMC-100812</strain>
    </source>
</reference>
<evidence type="ECO:0000313" key="7">
    <source>
        <dbReference type="EMBL" id="PQM48304.1"/>
    </source>
</evidence>
<comment type="caution">
    <text evidence="6">The sequence shown here is derived from an EMBL/GenBank/DDBJ whole genome shotgun (WGS) entry which is preliminary data.</text>
</comment>
<sequence length="247" mass="26849">MSRGVPIVAAGVLNYGRRWHEHNTRRRQLILDAALALLEEAPAGVEPTVRNIAQRAGLAKSVVYRQFDGRDDLFAWMRSYMTDRFADSLDAQLDLSKGSGADVVTRTISAVADFMAAHPRWIDLARRGPRHDDPSGVDALTSVKRRIAGRAKELLDAIAASVHIEPEVVASIPNAVVSMVEGALSEHLQDPDPPRTLPQIVSDLSAYTWYLIAGAARGAGLEVDPTAEVSTMLSRLADQVANRDHAT</sequence>
<dbReference type="SUPFAM" id="SSF46689">
    <property type="entry name" value="Homeodomain-like"/>
    <property type="match status" value="1"/>
</dbReference>
<gene>
    <name evidence="6" type="ORF">BKN37_17055</name>
    <name evidence="7" type="ORF">C1Y40_01476</name>
</gene>
<dbReference type="AlphaFoldDB" id="A0A1S1NG54"/>
<dbReference type="InterPro" id="IPR050109">
    <property type="entry name" value="HTH-type_TetR-like_transc_reg"/>
</dbReference>
<evidence type="ECO:0000313" key="9">
    <source>
        <dbReference type="Proteomes" id="UP000238296"/>
    </source>
</evidence>
<dbReference type="EMBL" id="PPEA01000213">
    <property type="protein sequence ID" value="PQM48304.1"/>
    <property type="molecule type" value="Genomic_DNA"/>
</dbReference>
<organism evidence="6 8">
    <name type="scientific">Mycobacterium talmoniae</name>
    <dbReference type="NCBI Taxonomy" id="1858794"/>
    <lineage>
        <taxon>Bacteria</taxon>
        <taxon>Bacillati</taxon>
        <taxon>Actinomycetota</taxon>
        <taxon>Actinomycetes</taxon>
        <taxon>Mycobacteriales</taxon>
        <taxon>Mycobacteriaceae</taxon>
        <taxon>Mycobacterium</taxon>
    </lineage>
</organism>
<reference evidence="7" key="3">
    <citation type="submission" date="2018-01" db="EMBL/GenBank/DDBJ databases">
        <authorList>
            <person name="Gaut B.S."/>
            <person name="Morton B.R."/>
            <person name="Clegg M.T."/>
            <person name="Duvall M.R."/>
        </authorList>
    </citation>
    <scope>NUCLEOTIDE SEQUENCE</scope>
    <source>
        <strain evidence="7">ATCC BAA-2683</strain>
    </source>
</reference>
<dbReference type="PANTHER" id="PTHR30055:SF234">
    <property type="entry name" value="HTH-TYPE TRANSCRIPTIONAL REGULATOR BETI"/>
    <property type="match status" value="1"/>
</dbReference>
<evidence type="ECO:0000259" key="5">
    <source>
        <dbReference type="PROSITE" id="PS50977"/>
    </source>
</evidence>
<protein>
    <recommendedName>
        <fullName evidence="5">HTH tetR-type domain-containing protein</fullName>
    </recommendedName>
</protein>
<dbReference type="Pfam" id="PF00440">
    <property type="entry name" value="TetR_N"/>
    <property type="match status" value="1"/>
</dbReference>
<dbReference type="Gene3D" id="1.10.357.10">
    <property type="entry name" value="Tetracycline Repressor, domain 2"/>
    <property type="match status" value="1"/>
</dbReference>
<dbReference type="Proteomes" id="UP000179734">
    <property type="component" value="Unassembled WGS sequence"/>
</dbReference>
<reference evidence="7 9" key="2">
    <citation type="journal article" date="2017" name="Int. J. Syst. Evol. Microbiol.">
        <title>Mycobacterium talmoniae sp. nov., a slowly growing mycobacterium isolated from human respiratory samples.</title>
        <authorList>
            <person name="Davidson R.M."/>
            <person name="DeGroote M.A."/>
            <person name="Marola J.L."/>
            <person name="Buss S."/>
            <person name="Jones V."/>
            <person name="McNeil M.R."/>
            <person name="Freifeld A.G."/>
            <person name="Elaine Epperson L."/>
            <person name="Hasan N.A."/>
            <person name="Jackson M."/>
            <person name="Iwen P.C."/>
            <person name="Salfinger M."/>
            <person name="Strong M."/>
        </authorList>
    </citation>
    <scope>NUCLEOTIDE SEQUENCE [LARGE SCALE GENOMIC DNA]</scope>
    <source>
        <strain evidence="7 9">ATCC BAA-2683</strain>
    </source>
</reference>
<name>A0A1S1NG54_9MYCO</name>
<dbReference type="GO" id="GO:0003700">
    <property type="term" value="F:DNA-binding transcription factor activity"/>
    <property type="evidence" value="ECO:0007669"/>
    <property type="project" value="TreeGrafter"/>
</dbReference>
<keyword evidence="8" id="KW-1185">Reference proteome</keyword>
<feature type="DNA-binding region" description="H-T-H motif" evidence="4">
    <location>
        <begin position="48"/>
        <end position="67"/>
    </location>
</feature>
<proteinExistence type="predicted"/>
<evidence type="ECO:0000256" key="3">
    <source>
        <dbReference type="ARBA" id="ARBA00023163"/>
    </source>
</evidence>
<dbReference type="InterPro" id="IPR009057">
    <property type="entry name" value="Homeodomain-like_sf"/>
</dbReference>
<dbReference type="GO" id="GO:0000976">
    <property type="term" value="F:transcription cis-regulatory region binding"/>
    <property type="evidence" value="ECO:0007669"/>
    <property type="project" value="TreeGrafter"/>
</dbReference>
<dbReference type="EMBL" id="MLQM01000099">
    <property type="protein sequence ID" value="OHV01443.1"/>
    <property type="molecule type" value="Genomic_DNA"/>
</dbReference>
<evidence type="ECO:0000313" key="6">
    <source>
        <dbReference type="EMBL" id="OHV01443.1"/>
    </source>
</evidence>
<dbReference type="Proteomes" id="UP000238296">
    <property type="component" value="Unassembled WGS sequence"/>
</dbReference>
<dbReference type="PROSITE" id="PS50977">
    <property type="entry name" value="HTH_TETR_2"/>
    <property type="match status" value="1"/>
</dbReference>
<evidence type="ECO:0000256" key="4">
    <source>
        <dbReference type="PROSITE-ProRule" id="PRU00335"/>
    </source>
</evidence>
<dbReference type="PANTHER" id="PTHR30055">
    <property type="entry name" value="HTH-TYPE TRANSCRIPTIONAL REGULATOR RUTR"/>
    <property type="match status" value="1"/>
</dbReference>
<keyword evidence="3" id="KW-0804">Transcription</keyword>
<evidence type="ECO:0000256" key="2">
    <source>
        <dbReference type="ARBA" id="ARBA00023125"/>
    </source>
</evidence>